<gene>
    <name evidence="2" type="ORF">H8D96_15200</name>
</gene>
<reference evidence="2 3" key="1">
    <citation type="submission" date="2020-08" db="EMBL/GenBank/DDBJ databases">
        <title>Bridging the membrane lipid divide: bacteria of the FCB group superphylum have the potential to synthesize archaeal ether lipids.</title>
        <authorList>
            <person name="Villanueva L."/>
            <person name="Von Meijenfeldt F.A.B."/>
            <person name="Westbye A.B."/>
            <person name="Yadav S."/>
            <person name="Hopmans E.C."/>
            <person name="Dutilh B.E."/>
            <person name="Sinninghe Damste J.S."/>
        </authorList>
    </citation>
    <scope>NUCLEOTIDE SEQUENCE [LARGE SCALE GENOMIC DNA]</scope>
    <source>
        <strain evidence="2">NIOZ-UU17</strain>
    </source>
</reference>
<feature type="non-terminal residue" evidence="2">
    <location>
        <position position="143"/>
    </location>
</feature>
<feature type="signal peptide" evidence="1">
    <location>
        <begin position="1"/>
        <end position="28"/>
    </location>
</feature>
<name>A0A8J6P0X8_9BACT</name>
<proteinExistence type="predicted"/>
<protein>
    <recommendedName>
        <fullName evidence="4">TolC family protein</fullName>
    </recommendedName>
</protein>
<evidence type="ECO:0008006" key="4">
    <source>
        <dbReference type="Google" id="ProtNLM"/>
    </source>
</evidence>
<sequence length="143" mass="16208">MVQRQRFKYGILWAYLLFLLLFAPAVTAGTEADKETLGKGPEYSSTELLQAINNAVQVETGALEELNKRIGRLDIIQKAVYIEINAYNIQNSALSNLLLQPTTPVTYLEKAFDANRLTLDITGDKIKDFTKRRDTVQELRQQT</sequence>
<evidence type="ECO:0000313" key="2">
    <source>
        <dbReference type="EMBL" id="MBC8433255.1"/>
    </source>
</evidence>
<dbReference type="EMBL" id="JACNIG010000287">
    <property type="protein sequence ID" value="MBC8433255.1"/>
    <property type="molecule type" value="Genomic_DNA"/>
</dbReference>
<evidence type="ECO:0000256" key="1">
    <source>
        <dbReference type="SAM" id="SignalP"/>
    </source>
</evidence>
<dbReference type="AlphaFoldDB" id="A0A8J6P0X8"/>
<keyword evidence="1" id="KW-0732">Signal</keyword>
<evidence type="ECO:0000313" key="3">
    <source>
        <dbReference type="Proteomes" id="UP000605201"/>
    </source>
</evidence>
<accession>A0A8J6P0X8</accession>
<organism evidence="2 3">
    <name type="scientific">Candidatus Desulfatibia vada</name>
    <dbReference type="NCBI Taxonomy" id="2841696"/>
    <lineage>
        <taxon>Bacteria</taxon>
        <taxon>Pseudomonadati</taxon>
        <taxon>Thermodesulfobacteriota</taxon>
        <taxon>Desulfobacteria</taxon>
        <taxon>Desulfobacterales</taxon>
        <taxon>Desulfobacterales incertae sedis</taxon>
        <taxon>Candidatus Desulfatibia</taxon>
    </lineage>
</organism>
<feature type="chain" id="PRO_5035322587" description="TolC family protein" evidence="1">
    <location>
        <begin position="29"/>
        <end position="143"/>
    </location>
</feature>
<dbReference type="Proteomes" id="UP000605201">
    <property type="component" value="Unassembled WGS sequence"/>
</dbReference>
<comment type="caution">
    <text evidence="2">The sequence shown here is derived from an EMBL/GenBank/DDBJ whole genome shotgun (WGS) entry which is preliminary data.</text>
</comment>